<dbReference type="CDD" id="cd10229">
    <property type="entry name" value="ASKHA_NBD_HSP70_HSPA12"/>
    <property type="match status" value="1"/>
</dbReference>
<dbReference type="EMBL" id="UYJE01009794">
    <property type="protein sequence ID" value="VDI76900.1"/>
    <property type="molecule type" value="Genomic_DNA"/>
</dbReference>
<dbReference type="PANTHER" id="PTHR14187:SF5">
    <property type="entry name" value="HEAT SHOCK 70 KDA PROTEIN 12A"/>
    <property type="match status" value="1"/>
</dbReference>
<comment type="similarity">
    <text evidence="1">Belongs to the heat shock protein 70 family.</text>
</comment>
<dbReference type="GO" id="GO:0005524">
    <property type="term" value="F:ATP binding"/>
    <property type="evidence" value="ECO:0007669"/>
    <property type="project" value="UniProtKB-KW"/>
</dbReference>
<dbReference type="Gene3D" id="3.30.420.40">
    <property type="match status" value="2"/>
</dbReference>
<evidence type="ECO:0000313" key="5">
    <source>
        <dbReference type="EMBL" id="VDI76900.1"/>
    </source>
</evidence>
<dbReference type="Gene3D" id="3.90.640.10">
    <property type="entry name" value="Actin, Chain A, domain 4"/>
    <property type="match status" value="1"/>
</dbReference>
<dbReference type="AlphaFoldDB" id="A0A8B6HBS0"/>
<evidence type="ECO:0000256" key="2">
    <source>
        <dbReference type="ARBA" id="ARBA00022741"/>
    </source>
</evidence>
<dbReference type="GO" id="GO:0140662">
    <property type="term" value="F:ATP-dependent protein folding chaperone"/>
    <property type="evidence" value="ECO:0007669"/>
    <property type="project" value="InterPro"/>
</dbReference>
<dbReference type="SUPFAM" id="SSF53067">
    <property type="entry name" value="Actin-like ATPase domain"/>
    <property type="match status" value="2"/>
</dbReference>
<organism evidence="5 6">
    <name type="scientific">Mytilus galloprovincialis</name>
    <name type="common">Mediterranean mussel</name>
    <dbReference type="NCBI Taxonomy" id="29158"/>
    <lineage>
        <taxon>Eukaryota</taxon>
        <taxon>Metazoa</taxon>
        <taxon>Spiralia</taxon>
        <taxon>Lophotrochozoa</taxon>
        <taxon>Mollusca</taxon>
        <taxon>Bivalvia</taxon>
        <taxon>Autobranchia</taxon>
        <taxon>Pteriomorphia</taxon>
        <taxon>Mytilida</taxon>
        <taxon>Mytiloidea</taxon>
        <taxon>Mytilidae</taxon>
        <taxon>Mytilinae</taxon>
        <taxon>Mytilus</taxon>
    </lineage>
</organism>
<proteinExistence type="inferred from homology"/>
<evidence type="ECO:0000256" key="4">
    <source>
        <dbReference type="SAM" id="MobiDB-lite"/>
    </source>
</evidence>
<dbReference type="PANTHER" id="PTHR14187">
    <property type="entry name" value="ALPHA KINASE/ELONGATION FACTOR 2 KINASE"/>
    <property type="match status" value="1"/>
</dbReference>
<dbReference type="Proteomes" id="UP000596742">
    <property type="component" value="Unassembled WGS sequence"/>
</dbReference>
<keyword evidence="6" id="KW-1185">Reference proteome</keyword>
<evidence type="ECO:0000313" key="6">
    <source>
        <dbReference type="Proteomes" id="UP000596742"/>
    </source>
</evidence>
<keyword evidence="2" id="KW-0547">Nucleotide-binding</keyword>
<keyword evidence="3" id="KW-0067">ATP-binding</keyword>
<accession>A0A8B6HBS0</accession>
<evidence type="ECO:0000256" key="1">
    <source>
        <dbReference type="ARBA" id="ARBA00007381"/>
    </source>
</evidence>
<feature type="region of interest" description="Disordered" evidence="4">
    <location>
        <begin position="301"/>
        <end position="324"/>
    </location>
</feature>
<sequence>MQKQAAAEEFSREPPNRNASAIHISDFRDDCNIDAINKRGNLKSVLPASESNTFSVNSEAAEEFPREPSDRNASAIHTSVFRKDCYIDPNKWRNSQSVLPVFRSNTFSVKSEAAEEFPREPSYRNASAIHISDFCTDCAINPNKWRNSPSVLPVFRSNTLLVKSATAEEFAREPVDRNATVKHISDSRKNYHIDQINKCRSLKSILPASGSNTFSVNSAISREMGMEGILKRKISKLKGYQDQWFILTEDAFMKQYEHSSPDVAYDEDEDDVFTNKSNQKAKEDNPEPKLTTRKLFGDTFKSKDAFPKQNNDPRKSEETVNDPLKESAADIKKKFKEMTIVDREKRHLMVAAIDIGSTFSGWAYSLNNPPENNVMGIGQTRVGSLKVPTVLLLDHDREFVAFGFRAEFIYSELLQNNPDEAHTCYYFSRFKMQLYNNMNLKKSMTIKDITGKKEMKAVDVFAYCIENIKDSMFRKAEEEVTDLLEYDIKWVLTVPAVWNEAARECMLEAAEKAGIDQEKLTLALEPEAAALYCKYSEIQKRTTGKNSKLGSFDTGAKFVVVDLGGGTVAITLNEVLASDQLKVIHSAYCGPWGGNIINERIWKLLQGVFGEKTVTKFIAENRVDYLELARTVELKKRTVKSNNKVSIEIPRSLMIEAIKTNPDIIAEEFKKQVKLVTNKLQVLPGVLPQIFKEGIDTVSKYVQNLLDQPESKGVSTILLVGGYAACDLLKDAMKTNFKNLTVICPLDSDVVVLKGAVIMGHMETPLVGRISKCH</sequence>
<gene>
    <name evidence="5" type="ORF">MGAL_10B069268</name>
</gene>
<dbReference type="OrthoDB" id="2963168at2759"/>
<feature type="region of interest" description="Disordered" evidence="4">
    <location>
        <begin position="1"/>
        <end position="20"/>
    </location>
</feature>
<protein>
    <submittedName>
        <fullName evidence="5">Uncharacterized protein</fullName>
    </submittedName>
</protein>
<name>A0A8B6HBS0_MYTGA</name>
<comment type="caution">
    <text evidence="5">The sequence shown here is derived from an EMBL/GenBank/DDBJ whole genome shotgun (WGS) entry which is preliminary data.</text>
</comment>
<dbReference type="InterPro" id="IPR043129">
    <property type="entry name" value="ATPase_NBD"/>
</dbReference>
<evidence type="ECO:0000256" key="3">
    <source>
        <dbReference type="ARBA" id="ARBA00022840"/>
    </source>
</evidence>
<dbReference type="InterPro" id="IPR013126">
    <property type="entry name" value="Hsp_70_fam"/>
</dbReference>
<reference evidence="5" key="1">
    <citation type="submission" date="2018-11" db="EMBL/GenBank/DDBJ databases">
        <authorList>
            <person name="Alioto T."/>
            <person name="Alioto T."/>
        </authorList>
    </citation>
    <scope>NUCLEOTIDE SEQUENCE</scope>
</reference>
<dbReference type="Pfam" id="PF00012">
    <property type="entry name" value="HSP70"/>
    <property type="match status" value="1"/>
</dbReference>